<keyword evidence="8 11" id="KW-1133">Transmembrane helix</keyword>
<dbReference type="SMART" id="SM00304">
    <property type="entry name" value="HAMP"/>
    <property type="match status" value="1"/>
</dbReference>
<dbReference type="InterPro" id="IPR005467">
    <property type="entry name" value="His_kinase_dom"/>
</dbReference>
<dbReference type="Pfam" id="PF02518">
    <property type="entry name" value="HATPase_c"/>
    <property type="match status" value="1"/>
</dbReference>
<gene>
    <name evidence="14" type="ORF">GCM10009858_16370</name>
</gene>
<dbReference type="InterPro" id="IPR003594">
    <property type="entry name" value="HATPase_dom"/>
</dbReference>
<dbReference type="Gene3D" id="3.30.565.10">
    <property type="entry name" value="Histidine kinase-like ATPase, C-terminal domain"/>
    <property type="match status" value="1"/>
</dbReference>
<dbReference type="PROSITE" id="PS50109">
    <property type="entry name" value="HIS_KIN"/>
    <property type="match status" value="1"/>
</dbReference>
<dbReference type="InterPro" id="IPR036097">
    <property type="entry name" value="HisK_dim/P_sf"/>
</dbReference>
<evidence type="ECO:0000256" key="11">
    <source>
        <dbReference type="SAM" id="Phobius"/>
    </source>
</evidence>
<comment type="caution">
    <text evidence="14">The sequence shown here is derived from an EMBL/GenBank/DDBJ whole genome shotgun (WGS) entry which is preliminary data.</text>
</comment>
<dbReference type="GO" id="GO:0016301">
    <property type="term" value="F:kinase activity"/>
    <property type="evidence" value="ECO:0007669"/>
    <property type="project" value="UniProtKB-KW"/>
</dbReference>
<dbReference type="InterPro" id="IPR050428">
    <property type="entry name" value="TCS_sensor_his_kinase"/>
</dbReference>
<sequence length="350" mass="36932">MAAGIVTASVVAAVTGPPIFHEHLLQAASTAGGSEMMHVEEAFRDASLISLGVALVIALVCALVVTYYVNGRLQRPLASLTEAADEMGRGHYEARAEVDGAGPELTSLANAFNSMAAQLGATEDTRRRLLSDVAHEMRTPVATLGAYLDGLEDGVTDWGPETAQLFRAHNDRLARLCDDIGMVSRAEEGRLPMAPAPVRVGDLLHAAARQAESAFDAKGVGLEARPSPAWDVAVRADRERLGQVMSNLLSNALRHTPSGGQVTVTARATTQEVRVVVADTGEGLTPEQLPHVFERFYRGDSARTRDDRGSGIGLTIAKAIVDAHDGAITVSSDGPGQGARFVVTLPVTTR</sequence>
<evidence type="ECO:0000256" key="5">
    <source>
        <dbReference type="ARBA" id="ARBA00022679"/>
    </source>
</evidence>
<evidence type="ECO:0000256" key="7">
    <source>
        <dbReference type="ARBA" id="ARBA00022777"/>
    </source>
</evidence>
<evidence type="ECO:0000256" key="9">
    <source>
        <dbReference type="ARBA" id="ARBA00023012"/>
    </source>
</evidence>
<dbReference type="CDD" id="cd00075">
    <property type="entry name" value="HATPase"/>
    <property type="match status" value="1"/>
</dbReference>
<dbReference type="SMART" id="SM00388">
    <property type="entry name" value="HisKA"/>
    <property type="match status" value="1"/>
</dbReference>
<accession>A0ABN3LBQ3</accession>
<feature type="transmembrane region" description="Helical" evidence="11">
    <location>
        <begin position="46"/>
        <end position="69"/>
    </location>
</feature>
<feature type="domain" description="HAMP" evidence="13">
    <location>
        <begin position="71"/>
        <end position="124"/>
    </location>
</feature>
<evidence type="ECO:0000256" key="6">
    <source>
        <dbReference type="ARBA" id="ARBA00022692"/>
    </source>
</evidence>
<dbReference type="Proteomes" id="UP001500730">
    <property type="component" value="Unassembled WGS sequence"/>
</dbReference>
<evidence type="ECO:0000259" key="12">
    <source>
        <dbReference type="PROSITE" id="PS50109"/>
    </source>
</evidence>
<dbReference type="PANTHER" id="PTHR45436">
    <property type="entry name" value="SENSOR HISTIDINE KINASE YKOH"/>
    <property type="match status" value="1"/>
</dbReference>
<evidence type="ECO:0000256" key="4">
    <source>
        <dbReference type="ARBA" id="ARBA00022553"/>
    </source>
</evidence>
<dbReference type="SUPFAM" id="SSF55874">
    <property type="entry name" value="ATPase domain of HSP90 chaperone/DNA topoisomerase II/histidine kinase"/>
    <property type="match status" value="1"/>
</dbReference>
<comment type="catalytic activity">
    <reaction evidence="1">
        <text>ATP + protein L-histidine = ADP + protein N-phospho-L-histidine.</text>
        <dbReference type="EC" id="2.7.13.3"/>
    </reaction>
</comment>
<dbReference type="SMART" id="SM00387">
    <property type="entry name" value="HATPase_c"/>
    <property type="match status" value="1"/>
</dbReference>
<dbReference type="Pfam" id="PF00672">
    <property type="entry name" value="HAMP"/>
    <property type="match status" value="1"/>
</dbReference>
<proteinExistence type="predicted"/>
<dbReference type="CDD" id="cd06225">
    <property type="entry name" value="HAMP"/>
    <property type="match status" value="1"/>
</dbReference>
<keyword evidence="4" id="KW-0597">Phosphoprotein</keyword>
<dbReference type="InterPro" id="IPR003661">
    <property type="entry name" value="HisK_dim/P_dom"/>
</dbReference>
<keyword evidence="7 14" id="KW-0418">Kinase</keyword>
<evidence type="ECO:0000259" key="13">
    <source>
        <dbReference type="PROSITE" id="PS50885"/>
    </source>
</evidence>
<evidence type="ECO:0000256" key="1">
    <source>
        <dbReference type="ARBA" id="ARBA00000085"/>
    </source>
</evidence>
<keyword evidence="9" id="KW-0902">Two-component regulatory system</keyword>
<dbReference type="EC" id="2.7.13.3" evidence="3"/>
<protein>
    <recommendedName>
        <fullName evidence="3">histidine kinase</fullName>
        <ecNumber evidence="3">2.7.13.3</ecNumber>
    </recommendedName>
</protein>
<keyword evidence="5" id="KW-0808">Transferase</keyword>
<dbReference type="PRINTS" id="PR00344">
    <property type="entry name" value="BCTRLSENSOR"/>
</dbReference>
<dbReference type="PROSITE" id="PS50885">
    <property type="entry name" value="HAMP"/>
    <property type="match status" value="1"/>
</dbReference>
<dbReference type="Gene3D" id="1.10.287.130">
    <property type="match status" value="1"/>
</dbReference>
<dbReference type="InterPro" id="IPR004358">
    <property type="entry name" value="Sig_transdc_His_kin-like_C"/>
</dbReference>
<dbReference type="SUPFAM" id="SSF47384">
    <property type="entry name" value="Homodimeric domain of signal transducing histidine kinase"/>
    <property type="match status" value="1"/>
</dbReference>
<dbReference type="PANTHER" id="PTHR45436:SF5">
    <property type="entry name" value="SENSOR HISTIDINE KINASE TRCS"/>
    <property type="match status" value="1"/>
</dbReference>
<keyword evidence="15" id="KW-1185">Reference proteome</keyword>
<comment type="subcellular location">
    <subcellularLocation>
        <location evidence="2">Cell membrane</location>
    </subcellularLocation>
</comment>
<dbReference type="SUPFAM" id="SSF158472">
    <property type="entry name" value="HAMP domain-like"/>
    <property type="match status" value="1"/>
</dbReference>
<name>A0ABN3LBQ3_9MICO</name>
<dbReference type="InterPro" id="IPR003660">
    <property type="entry name" value="HAMP_dom"/>
</dbReference>
<organism evidence="14 15">
    <name type="scientific">Terrabacter carboxydivorans</name>
    <dbReference type="NCBI Taxonomy" id="619730"/>
    <lineage>
        <taxon>Bacteria</taxon>
        <taxon>Bacillati</taxon>
        <taxon>Actinomycetota</taxon>
        <taxon>Actinomycetes</taxon>
        <taxon>Micrococcales</taxon>
        <taxon>Intrasporangiaceae</taxon>
        <taxon>Terrabacter</taxon>
    </lineage>
</organism>
<dbReference type="EMBL" id="BAAARE010000006">
    <property type="protein sequence ID" value="GAA2479527.1"/>
    <property type="molecule type" value="Genomic_DNA"/>
</dbReference>
<dbReference type="Pfam" id="PF00512">
    <property type="entry name" value="HisKA"/>
    <property type="match status" value="1"/>
</dbReference>
<evidence type="ECO:0000256" key="2">
    <source>
        <dbReference type="ARBA" id="ARBA00004236"/>
    </source>
</evidence>
<dbReference type="Gene3D" id="6.10.340.10">
    <property type="match status" value="1"/>
</dbReference>
<evidence type="ECO:0000256" key="8">
    <source>
        <dbReference type="ARBA" id="ARBA00022989"/>
    </source>
</evidence>
<dbReference type="CDD" id="cd00082">
    <property type="entry name" value="HisKA"/>
    <property type="match status" value="1"/>
</dbReference>
<evidence type="ECO:0000256" key="3">
    <source>
        <dbReference type="ARBA" id="ARBA00012438"/>
    </source>
</evidence>
<dbReference type="InterPro" id="IPR036890">
    <property type="entry name" value="HATPase_C_sf"/>
</dbReference>
<evidence type="ECO:0000313" key="15">
    <source>
        <dbReference type="Proteomes" id="UP001500730"/>
    </source>
</evidence>
<keyword evidence="10 11" id="KW-0472">Membrane</keyword>
<evidence type="ECO:0000313" key="14">
    <source>
        <dbReference type="EMBL" id="GAA2479527.1"/>
    </source>
</evidence>
<keyword evidence="6 11" id="KW-0812">Transmembrane</keyword>
<evidence type="ECO:0000256" key="10">
    <source>
        <dbReference type="ARBA" id="ARBA00023136"/>
    </source>
</evidence>
<feature type="domain" description="Histidine kinase" evidence="12">
    <location>
        <begin position="132"/>
        <end position="349"/>
    </location>
</feature>
<reference evidence="14 15" key="1">
    <citation type="journal article" date="2019" name="Int. J. Syst. Evol. Microbiol.">
        <title>The Global Catalogue of Microorganisms (GCM) 10K type strain sequencing project: providing services to taxonomists for standard genome sequencing and annotation.</title>
        <authorList>
            <consortium name="The Broad Institute Genomics Platform"/>
            <consortium name="The Broad Institute Genome Sequencing Center for Infectious Disease"/>
            <person name="Wu L."/>
            <person name="Ma J."/>
        </authorList>
    </citation>
    <scope>NUCLEOTIDE SEQUENCE [LARGE SCALE GENOMIC DNA]</scope>
    <source>
        <strain evidence="14 15">JCM 16259</strain>
    </source>
</reference>